<reference evidence="14" key="2">
    <citation type="submission" date="2020-01" db="EMBL/GenBank/DDBJ databases">
        <authorList>
            <person name="Korhonen P.K.K."/>
            <person name="Guangxu M.G."/>
            <person name="Wang T.W."/>
            <person name="Stroehlein A.J.S."/>
            <person name="Young N.D."/>
            <person name="Ang C.-S.A."/>
            <person name="Fernando D.W.F."/>
            <person name="Lu H.L."/>
            <person name="Taylor S.T."/>
            <person name="Ehtesham M.E.M."/>
            <person name="Najaraj S.H.N."/>
            <person name="Harsha G.H.G."/>
            <person name="Madugundu A.M."/>
            <person name="Renuse S.R."/>
            <person name="Holt D.H."/>
            <person name="Pandey A.P."/>
            <person name="Papenfuss A.P."/>
            <person name="Gasser R.B.G."/>
            <person name="Fischer K.F."/>
        </authorList>
    </citation>
    <scope>NUCLEOTIDE SEQUENCE</scope>
    <source>
        <strain evidence="14">SSS_KF_BRIS2020</strain>
    </source>
</reference>
<evidence type="ECO:0000256" key="4">
    <source>
        <dbReference type="ARBA" id="ARBA00022692"/>
    </source>
</evidence>
<keyword evidence="2" id="KW-0031">Aminopeptidase</keyword>
<dbReference type="InterPro" id="IPR029058">
    <property type="entry name" value="AB_hydrolase_fold"/>
</dbReference>
<proteinExistence type="predicted"/>
<keyword evidence="3" id="KW-0645">Protease</keyword>
<accession>A0A834R340</accession>
<name>A0A834R340_SARSC</name>
<dbReference type="GO" id="GO:0004177">
    <property type="term" value="F:aminopeptidase activity"/>
    <property type="evidence" value="ECO:0007669"/>
    <property type="project" value="UniProtKB-KW"/>
</dbReference>
<gene>
    <name evidence="14" type="ORF">SSS_1444</name>
</gene>
<dbReference type="GO" id="GO:0008236">
    <property type="term" value="F:serine-type peptidase activity"/>
    <property type="evidence" value="ECO:0007669"/>
    <property type="project" value="UniProtKB-KW"/>
</dbReference>
<dbReference type="AlphaFoldDB" id="A0A834R340"/>
<dbReference type="PANTHER" id="PTHR11731:SF200">
    <property type="entry name" value="DIPEPTIDYL PEPTIDASE 10, ISOFORM B"/>
    <property type="match status" value="1"/>
</dbReference>
<keyword evidence="9" id="KW-0472">Membrane</keyword>
<dbReference type="InterPro" id="IPR001375">
    <property type="entry name" value="Peptidase_S9_cat"/>
</dbReference>
<dbReference type="SUPFAM" id="SSF53474">
    <property type="entry name" value="alpha/beta-Hydrolases"/>
    <property type="match status" value="1"/>
</dbReference>
<evidence type="ECO:0000256" key="5">
    <source>
        <dbReference type="ARBA" id="ARBA00022801"/>
    </source>
</evidence>
<reference evidence="15" key="3">
    <citation type="submission" date="2022-06" db="UniProtKB">
        <authorList>
            <consortium name="EnsemblMetazoa"/>
        </authorList>
    </citation>
    <scope>IDENTIFICATION</scope>
</reference>
<dbReference type="PANTHER" id="PTHR11731">
    <property type="entry name" value="PROTEASE FAMILY S9B,C DIPEPTIDYL-PEPTIDASE IV-RELATED"/>
    <property type="match status" value="1"/>
</dbReference>
<evidence type="ECO:0000259" key="12">
    <source>
        <dbReference type="Pfam" id="PF00326"/>
    </source>
</evidence>
<keyword evidence="10" id="KW-0325">Glycoprotein</keyword>
<keyword evidence="6" id="KW-0720">Serine protease</keyword>
<sequence>MGVNRSENPMLIRLTKSGSIKQSIYNGFNDYIYRDLIFRRPTSIWSSLIENEPNRNRNRRQFLCYLEINNSLVPIRRIPIYSDVHHDDNSDEQWQNYDEDNRSSLNYRYPTINSSIGVVNLWIIEIDIDSNRFSEPIRLIAPDVVSKQEHYVLQVDWIQQNRLIVVWSDRNQQQSILGICDQQSQWRCERLAIMKNLLQIKHIPNSHLVVPSSRNSTIGSKASQNQLIYAGQFLVTDQKDLQLSPLKLYSINVDKKSIKPYHINRVEANDDIDSNGSLPSSSQIQIEELLGYNSESRLIFFTGKSLNQTNFDSLEDVPEQDIRSNLFVYSIDFGTIHCISCQLIRCYQMKQSDRSSICIDLRRSVTRNENDPNEIACILKEIHLSFLSEYAIITCLSGIIPKVYLIKFITIQNNQFTEKDRIQKFDLIDRIILFEENSPLEARIANKMMPKVENFVFTRDNDDILKYLRIKLLTPSNFQSEGSRKYSFLFEMFPPKINHHFVPPSSRSTRPENGISVFQIDHYPDLEWAIHLVTEHNLIYAWLDGQFYQPTTKEGEMDENDSIQEISFDELIDDYSTLIEFIQTNLTFINIDQTCLIGQNVGGFFVLNSIATTSIQCGIAISPIIDWTVINSCIFEQYFDLNRIKLNGSEYRSRTMIDPKQLSHKNLLIIHGTSNELFPISQTMRLFKSLTMNEQNRFETKASWNIDPLVSSTSPSTQSPSIEYNWTVDHYHFLELYIDDGNDLSHVLEHLYRKIEFFIFQWIVIE</sequence>
<evidence type="ECO:0000256" key="8">
    <source>
        <dbReference type="ARBA" id="ARBA00022989"/>
    </source>
</evidence>
<evidence type="ECO:0000313" key="16">
    <source>
        <dbReference type="Proteomes" id="UP000070412"/>
    </source>
</evidence>
<dbReference type="GO" id="GO:0006508">
    <property type="term" value="P:proteolysis"/>
    <property type="evidence" value="ECO:0007669"/>
    <property type="project" value="UniProtKB-KW"/>
</dbReference>
<evidence type="ECO:0000256" key="9">
    <source>
        <dbReference type="ARBA" id="ARBA00023136"/>
    </source>
</evidence>
<dbReference type="GO" id="GO:0005886">
    <property type="term" value="C:plasma membrane"/>
    <property type="evidence" value="ECO:0007669"/>
    <property type="project" value="TreeGrafter"/>
</dbReference>
<keyword evidence="7" id="KW-0735">Signal-anchor</keyword>
<keyword evidence="8" id="KW-1133">Transmembrane helix</keyword>
<evidence type="ECO:0000256" key="10">
    <source>
        <dbReference type="ARBA" id="ARBA00023180"/>
    </source>
</evidence>
<dbReference type="SUPFAM" id="SSF82171">
    <property type="entry name" value="DPP6 N-terminal domain-like"/>
    <property type="match status" value="1"/>
</dbReference>
<dbReference type="Pfam" id="PF00930">
    <property type="entry name" value="DPPIV_N"/>
    <property type="match status" value="1"/>
</dbReference>
<evidence type="ECO:0000256" key="3">
    <source>
        <dbReference type="ARBA" id="ARBA00022670"/>
    </source>
</evidence>
<evidence type="ECO:0000259" key="13">
    <source>
        <dbReference type="Pfam" id="PF00930"/>
    </source>
</evidence>
<dbReference type="Gene3D" id="3.40.50.1820">
    <property type="entry name" value="alpha/beta hydrolase"/>
    <property type="match status" value="1"/>
</dbReference>
<evidence type="ECO:0000256" key="2">
    <source>
        <dbReference type="ARBA" id="ARBA00022438"/>
    </source>
</evidence>
<dbReference type="InterPro" id="IPR002469">
    <property type="entry name" value="Peptidase_S9B_N"/>
</dbReference>
<evidence type="ECO:0000313" key="14">
    <source>
        <dbReference type="EMBL" id="KAF7489033.1"/>
    </source>
</evidence>
<dbReference type="Pfam" id="PF00326">
    <property type="entry name" value="Peptidase_S9"/>
    <property type="match status" value="1"/>
</dbReference>
<evidence type="ECO:0000256" key="6">
    <source>
        <dbReference type="ARBA" id="ARBA00022825"/>
    </source>
</evidence>
<keyword evidence="4" id="KW-0812">Transmembrane</keyword>
<dbReference type="Proteomes" id="UP000070412">
    <property type="component" value="Unassembled WGS sequence"/>
</dbReference>
<feature type="domain" description="Dipeptidylpeptidase IV N-terminal" evidence="13">
    <location>
        <begin position="10"/>
        <end position="360"/>
    </location>
</feature>
<protein>
    <submittedName>
        <fullName evidence="14">Prolyl endopeptidase FAP</fullName>
    </submittedName>
</protein>
<keyword evidence="5" id="KW-0378">Hydrolase</keyword>
<keyword evidence="16" id="KW-1185">Reference proteome</keyword>
<dbReference type="OrthoDB" id="6491610at2759"/>
<comment type="subcellular location">
    <subcellularLocation>
        <location evidence="11">Endomembrane system</location>
        <topology evidence="11">Single-pass membrane protein</topology>
    </subcellularLocation>
    <subcellularLocation>
        <location evidence="1">Membrane</location>
        <topology evidence="1">Single-pass type II membrane protein</topology>
    </subcellularLocation>
</comment>
<evidence type="ECO:0000256" key="11">
    <source>
        <dbReference type="ARBA" id="ARBA00037847"/>
    </source>
</evidence>
<feature type="domain" description="Peptidase S9 prolyl oligopeptidase catalytic" evidence="12">
    <location>
        <begin position="564"/>
        <end position="701"/>
    </location>
</feature>
<dbReference type="GO" id="GO:0012505">
    <property type="term" value="C:endomembrane system"/>
    <property type="evidence" value="ECO:0007669"/>
    <property type="project" value="UniProtKB-SubCell"/>
</dbReference>
<evidence type="ECO:0000256" key="7">
    <source>
        <dbReference type="ARBA" id="ARBA00022968"/>
    </source>
</evidence>
<dbReference type="Gene3D" id="2.140.10.30">
    <property type="entry name" value="Dipeptidylpeptidase IV, N-terminal domain"/>
    <property type="match status" value="1"/>
</dbReference>
<reference evidence="16" key="1">
    <citation type="journal article" date="2020" name="PLoS Negl. Trop. Dis.">
        <title>High-quality nuclear genome for Sarcoptes scabiei-A critical resource for a neglected parasite.</title>
        <authorList>
            <person name="Korhonen P.K."/>
            <person name="Gasser R.B."/>
            <person name="Ma G."/>
            <person name="Wang T."/>
            <person name="Stroehlein A.J."/>
            <person name="Young N.D."/>
            <person name="Ang C.S."/>
            <person name="Fernando D.D."/>
            <person name="Lu H.C."/>
            <person name="Taylor S."/>
            <person name="Reynolds S.L."/>
            <person name="Mofiz E."/>
            <person name="Najaraj S.H."/>
            <person name="Gowda H."/>
            <person name="Madugundu A."/>
            <person name="Renuse S."/>
            <person name="Holt D."/>
            <person name="Pandey A."/>
            <person name="Papenfuss A.T."/>
            <person name="Fischer K."/>
        </authorList>
    </citation>
    <scope>NUCLEOTIDE SEQUENCE [LARGE SCALE GENOMIC DNA]</scope>
</reference>
<evidence type="ECO:0000313" key="15">
    <source>
        <dbReference type="EnsemblMetazoa" id="KAF7489033.1"/>
    </source>
</evidence>
<dbReference type="EMBL" id="WVUK01000065">
    <property type="protein sequence ID" value="KAF7489033.1"/>
    <property type="molecule type" value="Genomic_DNA"/>
</dbReference>
<dbReference type="InterPro" id="IPR050278">
    <property type="entry name" value="Serine_Prot_S9B/DPPIV"/>
</dbReference>
<organism evidence="14">
    <name type="scientific">Sarcoptes scabiei</name>
    <name type="common">Itch mite</name>
    <name type="synonym">Acarus scabiei</name>
    <dbReference type="NCBI Taxonomy" id="52283"/>
    <lineage>
        <taxon>Eukaryota</taxon>
        <taxon>Metazoa</taxon>
        <taxon>Ecdysozoa</taxon>
        <taxon>Arthropoda</taxon>
        <taxon>Chelicerata</taxon>
        <taxon>Arachnida</taxon>
        <taxon>Acari</taxon>
        <taxon>Acariformes</taxon>
        <taxon>Sarcoptiformes</taxon>
        <taxon>Astigmata</taxon>
        <taxon>Psoroptidia</taxon>
        <taxon>Sarcoptoidea</taxon>
        <taxon>Sarcoptidae</taxon>
        <taxon>Sarcoptinae</taxon>
        <taxon>Sarcoptes</taxon>
    </lineage>
</organism>
<dbReference type="GO" id="GO:0008239">
    <property type="term" value="F:dipeptidyl-peptidase activity"/>
    <property type="evidence" value="ECO:0007669"/>
    <property type="project" value="TreeGrafter"/>
</dbReference>
<evidence type="ECO:0000256" key="1">
    <source>
        <dbReference type="ARBA" id="ARBA00004606"/>
    </source>
</evidence>
<dbReference type="EnsemblMetazoa" id="SSS_1444s_mrna">
    <property type="protein sequence ID" value="KAF7489033.1"/>
    <property type="gene ID" value="SSS_1444"/>
</dbReference>